<organism evidence="3 4">
    <name type="scientific">Durusdinium trenchii</name>
    <dbReference type="NCBI Taxonomy" id="1381693"/>
    <lineage>
        <taxon>Eukaryota</taxon>
        <taxon>Sar</taxon>
        <taxon>Alveolata</taxon>
        <taxon>Dinophyceae</taxon>
        <taxon>Suessiales</taxon>
        <taxon>Symbiodiniaceae</taxon>
        <taxon>Durusdinium</taxon>
    </lineage>
</organism>
<evidence type="ECO:0000256" key="2">
    <source>
        <dbReference type="SAM" id="SignalP"/>
    </source>
</evidence>
<sequence length="284" mass="30714">MPLMRLALPVLLAAADQWQPWETTTPAVVVDNSIAVQVLPVTPEEFAEPGAKLSETAAEWASADSSISAERLRAAKAGRRAYEAELQAVEEQVEAAKGGDGLREKVEKVRKLRAKTMEAARMTGRLVAQIPAAVERGAQRAVEEVAAEALKKIEEEKVALAAKTPAEELTPAAPGGLELADREAKQVATVQSYSAAAQELARQSNIMKQRAMNLGHQAVQWQARKLELSDFAKAQDLQMKANDLMEKAAPMSKEAIIYQDVAQLMSKEAGAMKALEVTPEKHQA</sequence>
<feature type="coiled-coil region" evidence="1">
    <location>
        <begin position="72"/>
        <end position="99"/>
    </location>
</feature>
<protein>
    <submittedName>
        <fullName evidence="3">Uncharacterized protein</fullName>
    </submittedName>
</protein>
<dbReference type="Proteomes" id="UP001642464">
    <property type="component" value="Unassembled WGS sequence"/>
</dbReference>
<proteinExistence type="predicted"/>
<gene>
    <name evidence="3" type="ORF">SCF082_LOCUS9902</name>
</gene>
<evidence type="ECO:0000313" key="4">
    <source>
        <dbReference type="Proteomes" id="UP001642464"/>
    </source>
</evidence>
<name>A0ABP0J2H0_9DINO</name>
<keyword evidence="2" id="KW-0732">Signal</keyword>
<feature type="signal peptide" evidence="2">
    <location>
        <begin position="1"/>
        <end position="15"/>
    </location>
</feature>
<reference evidence="3 4" key="1">
    <citation type="submission" date="2024-02" db="EMBL/GenBank/DDBJ databases">
        <authorList>
            <person name="Chen Y."/>
            <person name="Shah S."/>
            <person name="Dougan E. K."/>
            <person name="Thang M."/>
            <person name="Chan C."/>
        </authorList>
    </citation>
    <scope>NUCLEOTIDE SEQUENCE [LARGE SCALE GENOMIC DNA]</scope>
</reference>
<keyword evidence="4" id="KW-1185">Reference proteome</keyword>
<accession>A0ABP0J2H0</accession>
<comment type="caution">
    <text evidence="3">The sequence shown here is derived from an EMBL/GenBank/DDBJ whole genome shotgun (WGS) entry which is preliminary data.</text>
</comment>
<feature type="chain" id="PRO_5047400036" evidence="2">
    <location>
        <begin position="16"/>
        <end position="284"/>
    </location>
</feature>
<dbReference type="EMBL" id="CAXAMM010005780">
    <property type="protein sequence ID" value="CAK9008539.1"/>
    <property type="molecule type" value="Genomic_DNA"/>
</dbReference>
<keyword evidence="1" id="KW-0175">Coiled coil</keyword>
<evidence type="ECO:0000313" key="3">
    <source>
        <dbReference type="EMBL" id="CAK9008539.1"/>
    </source>
</evidence>
<evidence type="ECO:0000256" key="1">
    <source>
        <dbReference type="SAM" id="Coils"/>
    </source>
</evidence>